<comment type="caution">
    <text evidence="8">The sequence shown here is derived from an EMBL/GenBank/DDBJ whole genome shotgun (WGS) entry which is preliminary data.</text>
</comment>
<dbReference type="NCBIfam" id="TIGR01280">
    <property type="entry name" value="xseB"/>
    <property type="match status" value="1"/>
</dbReference>
<dbReference type="InterPro" id="IPR037004">
    <property type="entry name" value="Exonuc_VII_ssu_sf"/>
</dbReference>
<keyword evidence="3" id="KW-0540">Nuclease</keyword>
<keyword evidence="9" id="KW-1185">Reference proteome</keyword>
<dbReference type="GO" id="GO:0009318">
    <property type="term" value="C:exodeoxyribonuclease VII complex"/>
    <property type="evidence" value="ECO:0007669"/>
    <property type="project" value="UniProtKB-UniRule"/>
</dbReference>
<evidence type="ECO:0000256" key="5">
    <source>
        <dbReference type="ARBA" id="ARBA00022839"/>
    </source>
</evidence>
<evidence type="ECO:0000256" key="1">
    <source>
        <dbReference type="ARBA" id="ARBA00009998"/>
    </source>
</evidence>
<keyword evidence="5" id="KW-0269">Exonuclease</keyword>
<keyword evidence="4 8" id="KW-0378">Hydrolase</keyword>
<dbReference type="Gene3D" id="1.10.287.1040">
    <property type="entry name" value="Exonuclease VII, small subunit"/>
    <property type="match status" value="1"/>
</dbReference>
<proteinExistence type="inferred from homology"/>
<reference evidence="8 9" key="1">
    <citation type="submission" date="2020-08" db="EMBL/GenBank/DDBJ databases">
        <title>Genomic Encyclopedia of Type Strains, Phase IV (KMG-IV): sequencing the most valuable type-strain genomes for metagenomic binning, comparative biology and taxonomic classification.</title>
        <authorList>
            <person name="Goeker M."/>
        </authorList>
    </citation>
    <scope>NUCLEOTIDE SEQUENCE [LARGE SCALE GENOMIC DNA]</scope>
    <source>
        <strain evidence="8 9">DSM 21458</strain>
    </source>
</reference>
<dbReference type="GO" id="GO:0006308">
    <property type="term" value="P:DNA catabolic process"/>
    <property type="evidence" value="ECO:0007669"/>
    <property type="project" value="UniProtKB-UniRule"/>
</dbReference>
<evidence type="ECO:0000313" key="8">
    <source>
        <dbReference type="EMBL" id="MBB6098830.1"/>
    </source>
</evidence>
<dbReference type="SUPFAM" id="SSF116842">
    <property type="entry name" value="XseB-like"/>
    <property type="match status" value="1"/>
</dbReference>
<gene>
    <name evidence="8" type="ORF">HNR42_002265</name>
</gene>
<evidence type="ECO:0000256" key="7">
    <source>
        <dbReference type="SAM" id="Coils"/>
    </source>
</evidence>
<name>A0A841I340_9DEIO</name>
<evidence type="ECO:0000256" key="4">
    <source>
        <dbReference type="ARBA" id="ARBA00022801"/>
    </source>
</evidence>
<evidence type="ECO:0000313" key="9">
    <source>
        <dbReference type="Proteomes" id="UP000569951"/>
    </source>
</evidence>
<organism evidence="8 9">
    <name type="scientific">Deinobacterium chartae</name>
    <dbReference type="NCBI Taxonomy" id="521158"/>
    <lineage>
        <taxon>Bacteria</taxon>
        <taxon>Thermotogati</taxon>
        <taxon>Deinococcota</taxon>
        <taxon>Deinococci</taxon>
        <taxon>Deinococcales</taxon>
        <taxon>Deinococcaceae</taxon>
        <taxon>Deinobacterium</taxon>
    </lineage>
</organism>
<evidence type="ECO:0000256" key="3">
    <source>
        <dbReference type="ARBA" id="ARBA00022722"/>
    </source>
</evidence>
<dbReference type="RefSeq" id="WP_183987589.1">
    <property type="nucleotide sequence ID" value="NZ_JACHHG010000008.1"/>
</dbReference>
<sequence>MNRDFQTHYETLERIARQLEEEGADIDTLIPLLKEAAEAYEACRERLEAVRALLEE</sequence>
<dbReference type="Proteomes" id="UP000569951">
    <property type="component" value="Unassembled WGS sequence"/>
</dbReference>
<keyword evidence="2" id="KW-0963">Cytoplasm</keyword>
<keyword evidence="7" id="KW-0175">Coiled coil</keyword>
<accession>A0A841I340</accession>
<dbReference type="AlphaFoldDB" id="A0A841I340"/>
<dbReference type="EMBL" id="JACHHG010000008">
    <property type="protein sequence ID" value="MBB6098830.1"/>
    <property type="molecule type" value="Genomic_DNA"/>
</dbReference>
<feature type="coiled-coil region" evidence="7">
    <location>
        <begin position="2"/>
        <end position="53"/>
    </location>
</feature>
<dbReference type="EC" id="3.1.11.6" evidence="6"/>
<dbReference type="Pfam" id="PF02609">
    <property type="entry name" value="Exonuc_VII_S"/>
    <property type="match status" value="1"/>
</dbReference>
<dbReference type="NCBIfam" id="NF045605">
    <property type="entry name" value="xseB_Acin_var"/>
    <property type="match status" value="1"/>
</dbReference>
<evidence type="ECO:0000256" key="6">
    <source>
        <dbReference type="NCBIfam" id="TIGR01280"/>
    </source>
</evidence>
<dbReference type="InterPro" id="IPR003761">
    <property type="entry name" value="Exonuc_VII_S"/>
</dbReference>
<comment type="similarity">
    <text evidence="1">Belongs to the XseB family.</text>
</comment>
<evidence type="ECO:0000256" key="2">
    <source>
        <dbReference type="ARBA" id="ARBA00022490"/>
    </source>
</evidence>
<protein>
    <recommendedName>
        <fullName evidence="6">Exodeoxyribonuclease VII small subunit</fullName>
        <ecNumber evidence="6">3.1.11.6</ecNumber>
    </recommendedName>
</protein>
<dbReference type="GO" id="GO:0008855">
    <property type="term" value="F:exodeoxyribonuclease VII activity"/>
    <property type="evidence" value="ECO:0007669"/>
    <property type="project" value="UniProtKB-UniRule"/>
</dbReference>